<dbReference type="InterPro" id="IPR016477">
    <property type="entry name" value="Fructo-/Ketosamine-3-kinase"/>
</dbReference>
<evidence type="ECO:0000256" key="1">
    <source>
        <dbReference type="ARBA" id="ARBA00009460"/>
    </source>
</evidence>
<evidence type="ECO:0000313" key="3">
    <source>
        <dbReference type="EMBL" id="MDT0645472.1"/>
    </source>
</evidence>
<evidence type="ECO:0000313" key="4">
    <source>
        <dbReference type="Proteomes" id="UP001245285"/>
    </source>
</evidence>
<dbReference type="Proteomes" id="UP001245285">
    <property type="component" value="Unassembled WGS sequence"/>
</dbReference>
<dbReference type="InterPro" id="IPR011009">
    <property type="entry name" value="Kinase-like_dom_sf"/>
</dbReference>
<dbReference type="EMBL" id="JAVRHO010000002">
    <property type="protein sequence ID" value="MDT0645472.1"/>
    <property type="molecule type" value="Genomic_DNA"/>
</dbReference>
<dbReference type="GO" id="GO:0016301">
    <property type="term" value="F:kinase activity"/>
    <property type="evidence" value="ECO:0007669"/>
    <property type="project" value="UniProtKB-KW"/>
</dbReference>
<name>A0ABU3CGJ2_9FLAO</name>
<accession>A0ABU3CGJ2</accession>
<dbReference type="Gene3D" id="3.90.1200.10">
    <property type="match status" value="1"/>
</dbReference>
<evidence type="ECO:0000256" key="2">
    <source>
        <dbReference type="PIRNR" id="PIRNR006221"/>
    </source>
</evidence>
<gene>
    <name evidence="3" type="ORF">RM545_02115</name>
</gene>
<comment type="caution">
    <text evidence="3">The sequence shown here is derived from an EMBL/GenBank/DDBJ whole genome shotgun (WGS) entry which is preliminary data.</text>
</comment>
<keyword evidence="2 3" id="KW-0418">Kinase</keyword>
<dbReference type="PANTHER" id="PTHR12149:SF8">
    <property type="entry name" value="PROTEIN-RIBULOSAMINE 3-KINASE"/>
    <property type="match status" value="1"/>
</dbReference>
<dbReference type="PIRSF" id="PIRSF006221">
    <property type="entry name" value="Ketosamine-3-kinase"/>
    <property type="match status" value="1"/>
</dbReference>
<dbReference type="Gene3D" id="3.30.200.20">
    <property type="entry name" value="Phosphorylase Kinase, domain 1"/>
    <property type="match status" value="1"/>
</dbReference>
<dbReference type="PANTHER" id="PTHR12149">
    <property type="entry name" value="FRUCTOSAMINE 3 KINASE-RELATED PROTEIN"/>
    <property type="match status" value="1"/>
</dbReference>
<keyword evidence="4" id="KW-1185">Reference proteome</keyword>
<comment type="similarity">
    <text evidence="1 2">Belongs to the fructosamine kinase family.</text>
</comment>
<sequence>MSAESRFSETINQAGEENGFSVKKFQPLTGGDINDVFLIETGTSEKLVIKINDSNKYPGMFKTEKAGLDELRKAEVIDVPENLYTGEVQDQSYLILRYIESADKTPEFWEVFGEQMAALHKTTSEKFGFETDNYIGSLPQYNKRCVSASEFYISQRLEPQLKMAQNTGYDLGNTATFLKNVSELVADEPPALIHGDLWGGNYIVNAEGFPCLIDPAVAYGPREMDLSMMKLFGGFDAELFKSYNSHFPLESGFEERVPLWQLYYLLVHLNIFGLGYKKSVESIIRRYS</sequence>
<dbReference type="Pfam" id="PF03881">
    <property type="entry name" value="Fructosamin_kin"/>
    <property type="match status" value="1"/>
</dbReference>
<keyword evidence="2" id="KW-0808">Transferase</keyword>
<protein>
    <submittedName>
        <fullName evidence="3">Fructosamine kinase family protein</fullName>
    </submittedName>
</protein>
<proteinExistence type="inferred from homology"/>
<organism evidence="3 4">
    <name type="scientific">Autumnicola lenta</name>
    <dbReference type="NCBI Taxonomy" id="3075593"/>
    <lineage>
        <taxon>Bacteria</taxon>
        <taxon>Pseudomonadati</taxon>
        <taxon>Bacteroidota</taxon>
        <taxon>Flavobacteriia</taxon>
        <taxon>Flavobacteriales</taxon>
        <taxon>Flavobacteriaceae</taxon>
        <taxon>Autumnicola</taxon>
    </lineage>
</organism>
<dbReference type="SUPFAM" id="SSF56112">
    <property type="entry name" value="Protein kinase-like (PK-like)"/>
    <property type="match status" value="1"/>
</dbReference>
<reference evidence="3 4" key="1">
    <citation type="submission" date="2023-09" db="EMBL/GenBank/DDBJ databases">
        <authorList>
            <person name="Rey-Velasco X."/>
        </authorList>
    </citation>
    <scope>NUCLEOTIDE SEQUENCE [LARGE SCALE GENOMIC DNA]</scope>
    <source>
        <strain evidence="3 4">F260</strain>
    </source>
</reference>
<dbReference type="RefSeq" id="WP_311493642.1">
    <property type="nucleotide sequence ID" value="NZ_JAVRHO010000002.1"/>
</dbReference>